<feature type="chain" id="PRO_5037746744" evidence="2">
    <location>
        <begin position="19"/>
        <end position="337"/>
    </location>
</feature>
<dbReference type="InterPro" id="IPR007480">
    <property type="entry name" value="DUF529"/>
</dbReference>
<evidence type="ECO:0000256" key="2">
    <source>
        <dbReference type="SAM" id="SignalP"/>
    </source>
</evidence>
<dbReference type="Proteomes" id="UP000244811">
    <property type="component" value="Chromosome 1"/>
</dbReference>
<feature type="signal peptide" evidence="2">
    <location>
        <begin position="1"/>
        <end position="18"/>
    </location>
</feature>
<dbReference type="EMBL" id="CP056069">
    <property type="protein sequence ID" value="UKK00530.2"/>
    <property type="molecule type" value="Genomic_DNA"/>
</dbReference>
<gene>
    <name evidence="3" type="ORF">MACK_000604</name>
</gene>
<feature type="region of interest" description="Disordered" evidence="1">
    <location>
        <begin position="235"/>
        <end position="337"/>
    </location>
</feature>
<dbReference type="Pfam" id="PF04385">
    <property type="entry name" value="FAINT"/>
    <property type="match status" value="1"/>
</dbReference>
<sequence>MKITTITTYILVCLLTRGQWNLVLPVKADGEGGDGHTAGGSSGEASEDTPANEASDGSGLAANESSEGSGLREGTDGMASSGEASEATPANEASDGSGLTADGSADASPEASLESGSPLSEDPKANVQTAVLKLFKDDGNNNAVEMAVNADFDLRHVFDDDTYRFKENVKCTLVKFGDKEIWKKGKYNINEPKSVSYKARFNAISVRDSNKAIYFIKKVSGDEWKYVRTIDKEGNVTTESEDQTQSKESNSSGLSSTAQPETASTDTSGSADDAGEAEQASDGTSSEADQANETSSDPSAEEHGEDGEDNEHSDLTESDESSEASETSEDGSVSVAE</sequence>
<protein>
    <submittedName>
        <fullName evidence="3">Uncharacterized protein</fullName>
    </submittedName>
</protein>
<evidence type="ECO:0000313" key="3">
    <source>
        <dbReference type="EMBL" id="UKK00530.2"/>
    </source>
</evidence>
<feature type="compositionally biased region" description="Polar residues" evidence="1">
    <location>
        <begin position="281"/>
        <end position="298"/>
    </location>
</feature>
<name>A0A976MA77_THEOR</name>
<organism evidence="3 4">
    <name type="scientific">Theileria orientalis</name>
    <dbReference type="NCBI Taxonomy" id="68886"/>
    <lineage>
        <taxon>Eukaryota</taxon>
        <taxon>Sar</taxon>
        <taxon>Alveolata</taxon>
        <taxon>Apicomplexa</taxon>
        <taxon>Aconoidasida</taxon>
        <taxon>Piroplasmida</taxon>
        <taxon>Theileriidae</taxon>
        <taxon>Theileria</taxon>
    </lineage>
</organism>
<feature type="compositionally biased region" description="Polar residues" evidence="1">
    <location>
        <begin position="246"/>
        <end position="270"/>
    </location>
</feature>
<keyword evidence="2" id="KW-0732">Signal</keyword>
<proteinExistence type="predicted"/>
<evidence type="ECO:0000313" key="4">
    <source>
        <dbReference type="Proteomes" id="UP000244811"/>
    </source>
</evidence>
<evidence type="ECO:0000256" key="1">
    <source>
        <dbReference type="SAM" id="MobiDB-lite"/>
    </source>
</evidence>
<accession>A0A976MA77</accession>
<feature type="region of interest" description="Disordered" evidence="1">
    <location>
        <begin position="29"/>
        <end position="124"/>
    </location>
</feature>
<feature type="compositionally biased region" description="Acidic residues" evidence="1">
    <location>
        <begin position="316"/>
        <end position="329"/>
    </location>
</feature>
<dbReference type="AlphaFoldDB" id="A0A976MA77"/>
<reference evidence="3" key="1">
    <citation type="submission" date="2022-07" db="EMBL/GenBank/DDBJ databases">
        <title>Evaluation of T. orientalis genome assembly methods using nanopore sequencing and analysis of variation between genomes.</title>
        <authorList>
            <person name="Yam J."/>
            <person name="Micallef M.L."/>
            <person name="Liu M."/>
            <person name="Djordjevic S.P."/>
            <person name="Bogema D.R."/>
            <person name="Jenkins C."/>
        </authorList>
    </citation>
    <scope>NUCLEOTIDE SEQUENCE</scope>
    <source>
        <strain evidence="3">Goon Nure</strain>
    </source>
</reference>